<reference evidence="28" key="2">
    <citation type="submission" date="2025-09" db="UniProtKB">
        <authorList>
            <consortium name="Ensembl"/>
        </authorList>
    </citation>
    <scope>IDENTIFICATION</scope>
</reference>
<dbReference type="PANTHER" id="PTHR45702">
    <property type="entry name" value="ADAM10/ADAM17 METALLOPEPTIDASE FAMILY MEMBER"/>
    <property type="match status" value="1"/>
</dbReference>
<keyword evidence="19" id="KW-0865">Zymogen</keyword>
<evidence type="ECO:0000256" key="8">
    <source>
        <dbReference type="ARBA" id="ARBA00022685"/>
    </source>
</evidence>
<dbReference type="PROSITE" id="PS50214">
    <property type="entry name" value="DISINTEGRIN_2"/>
    <property type="match status" value="1"/>
</dbReference>
<evidence type="ECO:0000256" key="14">
    <source>
        <dbReference type="ARBA" id="ARBA00022976"/>
    </source>
</evidence>
<keyword evidence="14" id="KW-0914">Notch signaling pathway</keyword>
<feature type="transmembrane region" description="Helical" evidence="25">
    <location>
        <begin position="753"/>
        <end position="773"/>
    </location>
</feature>
<keyword evidence="7" id="KW-0645">Protease</keyword>
<comment type="cofactor">
    <cofactor evidence="2">
        <name>Zn(2+)</name>
        <dbReference type="ChEBI" id="CHEBI:29105"/>
    </cofactor>
</comment>
<evidence type="ECO:0000256" key="10">
    <source>
        <dbReference type="ARBA" id="ARBA00022723"/>
    </source>
</evidence>
<evidence type="ECO:0000256" key="13">
    <source>
        <dbReference type="ARBA" id="ARBA00022833"/>
    </source>
</evidence>
<keyword evidence="29" id="KW-1185">Reference proteome</keyword>
<evidence type="ECO:0000256" key="15">
    <source>
        <dbReference type="ARBA" id="ARBA00022989"/>
    </source>
</evidence>
<keyword evidence="6" id="KW-0597">Phosphoprotein</keyword>
<dbReference type="InterPro" id="IPR049038">
    <property type="entry name" value="ADAM10_Cys-rich"/>
</dbReference>
<keyword evidence="11" id="KW-0732">Signal</keyword>
<dbReference type="SUPFAM" id="SSF55486">
    <property type="entry name" value="Metalloproteases ('zincins'), catalytic domain"/>
    <property type="match status" value="1"/>
</dbReference>
<evidence type="ECO:0000256" key="2">
    <source>
        <dbReference type="ARBA" id="ARBA00001947"/>
    </source>
</evidence>
<dbReference type="InterPro" id="IPR001762">
    <property type="entry name" value="Disintegrin_dom"/>
</dbReference>
<keyword evidence="16" id="KW-0729">SH3-binding</keyword>
<evidence type="ECO:0000256" key="3">
    <source>
        <dbReference type="ARBA" id="ARBA00004479"/>
    </source>
</evidence>
<proteinExistence type="predicted"/>
<dbReference type="Pfam" id="PF00200">
    <property type="entry name" value="Disintegrin"/>
    <property type="match status" value="1"/>
</dbReference>
<comment type="catalytic activity">
    <reaction evidence="1">
        <text>Endopeptidase of broad specificity.</text>
        <dbReference type="EC" id="3.4.24.81"/>
    </reaction>
</comment>
<evidence type="ECO:0000256" key="18">
    <source>
        <dbReference type="ARBA" id="ARBA00023136"/>
    </source>
</evidence>
<dbReference type="InterPro" id="IPR034025">
    <property type="entry name" value="ADAM10_ADAM17"/>
</dbReference>
<dbReference type="PROSITE" id="PS50215">
    <property type="entry name" value="ADAM_MEPRO"/>
    <property type="match status" value="1"/>
</dbReference>
<dbReference type="Pfam" id="PF21299">
    <property type="entry name" value="ADAM10_Cys-rich"/>
    <property type="match status" value="1"/>
</dbReference>
<evidence type="ECO:0000256" key="5">
    <source>
        <dbReference type="ARBA" id="ARBA00020518"/>
    </source>
</evidence>
<dbReference type="InterPro" id="IPR001590">
    <property type="entry name" value="Peptidase_M12B"/>
</dbReference>
<feature type="binding site" evidence="23">
    <location>
        <position position="459"/>
    </location>
    <ligand>
        <name>Zn(2+)</name>
        <dbReference type="ChEBI" id="CHEBI:29105"/>
        <note>catalytic</note>
    </ligand>
</feature>
<keyword evidence="8" id="KW-0165">Cleavage on pair of basic residues</keyword>
<keyword evidence="21" id="KW-0325">Glycoprotein</keyword>
<evidence type="ECO:0000256" key="6">
    <source>
        <dbReference type="ARBA" id="ARBA00022553"/>
    </source>
</evidence>
<dbReference type="CDD" id="cd04270">
    <property type="entry name" value="ZnMc_TACE_like"/>
    <property type="match status" value="1"/>
</dbReference>
<evidence type="ECO:0000256" key="7">
    <source>
        <dbReference type="ARBA" id="ARBA00022670"/>
    </source>
</evidence>
<feature type="domain" description="Disintegrin" evidence="26">
    <location>
        <begin position="533"/>
        <end position="627"/>
    </location>
</feature>
<feature type="transmembrane region" description="Helical" evidence="25">
    <location>
        <begin position="7"/>
        <end position="24"/>
    </location>
</feature>
<sequence>MNRLPHADLSLIFIFSLAFVMYFIHTSASSLYPDAVHVRTSGGVVTGQRPPFVTLLSVWFPGQFAKSLNQYIRHYEGLSYDTEALHSSHQRAKRAISHRDKTLQLDFHSHGRYFNLRMKRDTKLFSPDVVIEVSGVEEPVDTSHIYTGEIFGEKGTLTHGSVVNGRFEGFIKTQQGVFYVEPTERYLKRQDAAFHSVIYHEDDIQYPHKYGSEGGCADHSVFERMRRYQESATEQPVQGHSVLDEEDLPPGPVILRKKRAVAVEKNTCQLFIQTDHLFTKYYGSTEAVIAQVQTRARRPICCDACLNPQRPLKQEFGCVLQISSHVKAIDSIYQATDFLGIRTISFMVKRIRINGTTEEKDKNNPFRFPNIGVEKFLELNSEQKHDDYCLAYVFSDRDFDDGVLGLAWVGAPSGSSGGICEKSKLYSDGKWKSLNTGIITVQNYGSHVPPKVSHITFAHEVGHNFGSPHDSGTECTPGESKVQTQKEQGNYIMYARATSGDKRNNNKFSVCSIRNISRVLEKKRGDCFVESGQPICGNGIVEEGEQCDCGYSDQCHDTCCYDANQDTSIKCKLKPGSICSPSQGPCCRTECTYKVNSEMCRMESECAQEGKCNGLSPRCPASEPKKNLTTCHSDTQVCLNGGCSGSICQKHHLEVCTCASEEGKDEAVEMCHVCCMEKGKPNTCSSTGSERWMQFFQQTVITLQPGSPCNEFRGYCDVFMKCRLVDADGPLARLKKAIFNPELYENIAEWIVAYWWAVLLMGIALIMLMAGFIKICSVHTPSSNPKLPPPKPLPGAGTLNRRRRANQQRQPGPPRENYQMAPMRS</sequence>
<evidence type="ECO:0000259" key="27">
    <source>
        <dbReference type="PROSITE" id="PS50215"/>
    </source>
</evidence>
<evidence type="ECO:0000256" key="16">
    <source>
        <dbReference type="ARBA" id="ARBA00023036"/>
    </source>
</evidence>
<evidence type="ECO:0000256" key="23">
    <source>
        <dbReference type="PROSITE-ProRule" id="PRU00276"/>
    </source>
</evidence>
<evidence type="ECO:0000256" key="4">
    <source>
        <dbReference type="ARBA" id="ARBA00012332"/>
    </source>
</evidence>
<evidence type="ECO:0000313" key="29">
    <source>
        <dbReference type="Proteomes" id="UP000694546"/>
    </source>
</evidence>
<keyword evidence="18 25" id="KW-0472">Membrane</keyword>
<dbReference type="AlphaFoldDB" id="A0A8C5FWP0"/>
<keyword evidence="13 23" id="KW-0862">Zinc</keyword>
<dbReference type="GO" id="GO:0006509">
    <property type="term" value="P:membrane protein ectodomain proteolysis"/>
    <property type="evidence" value="ECO:0007669"/>
    <property type="project" value="TreeGrafter"/>
</dbReference>
<dbReference type="PANTHER" id="PTHR45702:SF4">
    <property type="entry name" value="DISINTEGRIN AND METALLOPROTEINASE DOMAIN-CONTAINING PROTEIN 10"/>
    <property type="match status" value="1"/>
</dbReference>
<keyword evidence="12" id="KW-0378">Hydrolase</keyword>
<dbReference type="Ensembl" id="ENSGMOT00000049903.1">
    <property type="protein sequence ID" value="ENSGMOP00000067089.1"/>
    <property type="gene ID" value="ENSGMOG00000015530.2"/>
</dbReference>
<evidence type="ECO:0000313" key="28">
    <source>
        <dbReference type="Ensembl" id="ENSGMOP00000067089.1"/>
    </source>
</evidence>
<keyword evidence="20" id="KW-1015">Disulfide bond</keyword>
<dbReference type="GO" id="GO:0017124">
    <property type="term" value="F:SH3 domain binding"/>
    <property type="evidence" value="ECO:0007669"/>
    <property type="project" value="UniProtKB-KW"/>
</dbReference>
<keyword evidence="17" id="KW-0482">Metalloprotease</keyword>
<evidence type="ECO:0000256" key="19">
    <source>
        <dbReference type="ARBA" id="ARBA00023145"/>
    </source>
</evidence>
<dbReference type="GO" id="GO:0097060">
    <property type="term" value="C:synaptic membrane"/>
    <property type="evidence" value="ECO:0007669"/>
    <property type="project" value="TreeGrafter"/>
</dbReference>
<feature type="active site" evidence="23">
    <location>
        <position position="460"/>
    </location>
</feature>
<name>A0A8C5FWP0_GADMO</name>
<protein>
    <recommendedName>
        <fullName evidence="5">Disintegrin and metalloproteinase domain-containing protein 10</fullName>
        <ecNumber evidence="4">3.4.24.81</ecNumber>
    </recommendedName>
    <alternativeName>
        <fullName evidence="22">Kuzbanian protein homolog</fullName>
    </alternativeName>
</protein>
<evidence type="ECO:0000256" key="20">
    <source>
        <dbReference type="ARBA" id="ARBA00023157"/>
    </source>
</evidence>
<dbReference type="GO" id="GO:0007219">
    <property type="term" value="P:Notch signaling pathway"/>
    <property type="evidence" value="ECO:0007669"/>
    <property type="project" value="UniProtKB-KW"/>
</dbReference>
<accession>A0A8C5FWP0</accession>
<evidence type="ECO:0000256" key="11">
    <source>
        <dbReference type="ARBA" id="ARBA00022729"/>
    </source>
</evidence>
<evidence type="ECO:0000256" key="17">
    <source>
        <dbReference type="ARBA" id="ARBA00023049"/>
    </source>
</evidence>
<dbReference type="EC" id="3.4.24.81" evidence="4"/>
<dbReference type="GO" id="GO:0046872">
    <property type="term" value="F:metal ion binding"/>
    <property type="evidence" value="ECO:0007669"/>
    <property type="project" value="UniProtKB-KW"/>
</dbReference>
<evidence type="ECO:0000256" key="24">
    <source>
        <dbReference type="SAM" id="MobiDB-lite"/>
    </source>
</evidence>
<organism evidence="28 29">
    <name type="scientific">Gadus morhua</name>
    <name type="common">Atlantic cod</name>
    <dbReference type="NCBI Taxonomy" id="8049"/>
    <lineage>
        <taxon>Eukaryota</taxon>
        <taxon>Metazoa</taxon>
        <taxon>Chordata</taxon>
        <taxon>Craniata</taxon>
        <taxon>Vertebrata</taxon>
        <taxon>Euteleostomi</taxon>
        <taxon>Actinopterygii</taxon>
        <taxon>Neopterygii</taxon>
        <taxon>Teleostei</taxon>
        <taxon>Neoteleostei</taxon>
        <taxon>Acanthomorphata</taxon>
        <taxon>Zeiogadaria</taxon>
        <taxon>Gadariae</taxon>
        <taxon>Gadiformes</taxon>
        <taxon>Gadoidei</taxon>
        <taxon>Gadidae</taxon>
        <taxon>Gadus</taxon>
    </lineage>
</organism>
<evidence type="ECO:0000256" key="25">
    <source>
        <dbReference type="SAM" id="Phobius"/>
    </source>
</evidence>
<evidence type="ECO:0000256" key="9">
    <source>
        <dbReference type="ARBA" id="ARBA00022692"/>
    </source>
</evidence>
<evidence type="ECO:0000259" key="26">
    <source>
        <dbReference type="PROSITE" id="PS50214"/>
    </source>
</evidence>
<dbReference type="InterPro" id="IPR051489">
    <property type="entry name" value="ADAM_Metalloproteinase"/>
</dbReference>
<keyword evidence="15 25" id="KW-1133">Transmembrane helix</keyword>
<keyword evidence="10 23" id="KW-0479">Metal-binding</keyword>
<dbReference type="InterPro" id="IPR036436">
    <property type="entry name" value="Disintegrin_dom_sf"/>
</dbReference>
<feature type="region of interest" description="Disordered" evidence="24">
    <location>
        <begin position="781"/>
        <end position="825"/>
    </location>
</feature>
<dbReference type="GO" id="GO:1902945">
    <property type="term" value="F:metalloendopeptidase activity involved in amyloid precursor protein catabolic process"/>
    <property type="evidence" value="ECO:0007669"/>
    <property type="project" value="TreeGrafter"/>
</dbReference>
<evidence type="ECO:0000256" key="22">
    <source>
        <dbReference type="ARBA" id="ARBA00032724"/>
    </source>
</evidence>
<comment type="caution">
    <text evidence="23">Lacks conserved residue(s) required for the propagation of feature annotation.</text>
</comment>
<dbReference type="SMART" id="SM00050">
    <property type="entry name" value="DISIN"/>
    <property type="match status" value="1"/>
</dbReference>
<comment type="subcellular location">
    <subcellularLocation>
        <location evidence="3">Membrane</location>
        <topology evidence="3">Single-pass type I membrane protein</topology>
    </subcellularLocation>
</comment>
<feature type="binding site" evidence="23">
    <location>
        <position position="469"/>
    </location>
    <ligand>
        <name>Zn(2+)</name>
        <dbReference type="ChEBI" id="CHEBI:29105"/>
        <note>catalytic</note>
    </ligand>
</feature>
<reference evidence="28" key="1">
    <citation type="submission" date="2025-08" db="UniProtKB">
        <authorList>
            <consortium name="Ensembl"/>
        </authorList>
    </citation>
    <scope>IDENTIFICATION</scope>
</reference>
<dbReference type="Pfam" id="PF13574">
    <property type="entry name" value="Reprolysin_2"/>
    <property type="match status" value="1"/>
</dbReference>
<evidence type="ECO:0000256" key="12">
    <source>
        <dbReference type="ARBA" id="ARBA00022801"/>
    </source>
</evidence>
<dbReference type="Gene3D" id="4.10.70.10">
    <property type="entry name" value="Disintegrin domain"/>
    <property type="match status" value="1"/>
</dbReference>
<keyword evidence="9 25" id="KW-0812">Transmembrane</keyword>
<evidence type="ECO:0000256" key="21">
    <source>
        <dbReference type="ARBA" id="ARBA00023180"/>
    </source>
</evidence>
<dbReference type="GeneTree" id="ENSGT00940000164516"/>
<dbReference type="SUPFAM" id="SSF57552">
    <property type="entry name" value="Blood coagulation inhibitor (disintegrin)"/>
    <property type="match status" value="1"/>
</dbReference>
<feature type="binding site" evidence="23">
    <location>
        <position position="463"/>
    </location>
    <ligand>
        <name>Zn(2+)</name>
        <dbReference type="ChEBI" id="CHEBI:29105"/>
        <note>catalytic</note>
    </ligand>
</feature>
<dbReference type="Gene3D" id="3.40.390.10">
    <property type="entry name" value="Collagenase (Catalytic Domain)"/>
    <property type="match status" value="1"/>
</dbReference>
<dbReference type="Proteomes" id="UP000694546">
    <property type="component" value="Chromosome 14"/>
</dbReference>
<feature type="domain" description="Peptidase M12B" evidence="27">
    <location>
        <begin position="266"/>
        <end position="532"/>
    </location>
</feature>
<evidence type="ECO:0000256" key="1">
    <source>
        <dbReference type="ARBA" id="ARBA00001809"/>
    </source>
</evidence>
<dbReference type="InterPro" id="IPR024079">
    <property type="entry name" value="MetalloPept_cat_dom_sf"/>
</dbReference>